<reference evidence="1" key="1">
    <citation type="submission" date="2014-05" db="EMBL/GenBank/DDBJ databases">
        <authorList>
            <person name="Chronopoulou M."/>
        </authorList>
    </citation>
    <scope>NUCLEOTIDE SEQUENCE</scope>
    <source>
        <tissue evidence="1">Whole organism</tissue>
    </source>
</reference>
<organism evidence="1">
    <name type="scientific">Lepeophtheirus salmonis</name>
    <name type="common">Salmon louse</name>
    <name type="synonym">Caligus salmonis</name>
    <dbReference type="NCBI Taxonomy" id="72036"/>
    <lineage>
        <taxon>Eukaryota</taxon>
        <taxon>Metazoa</taxon>
        <taxon>Ecdysozoa</taxon>
        <taxon>Arthropoda</taxon>
        <taxon>Crustacea</taxon>
        <taxon>Multicrustacea</taxon>
        <taxon>Hexanauplia</taxon>
        <taxon>Copepoda</taxon>
        <taxon>Siphonostomatoida</taxon>
        <taxon>Caligidae</taxon>
        <taxon>Lepeophtheirus</taxon>
    </lineage>
</organism>
<dbReference type="AlphaFoldDB" id="A0A0K2UUE0"/>
<sequence length="51" mass="6204">MQSGQNVWIEQKKMTKIEHVIFMACDVLLCLMKDGYCFQKYHGLYNFFFIY</sequence>
<dbReference type="EMBL" id="HACA01024176">
    <property type="protein sequence ID" value="CDW41537.1"/>
    <property type="molecule type" value="Transcribed_RNA"/>
</dbReference>
<evidence type="ECO:0000313" key="1">
    <source>
        <dbReference type="EMBL" id="CDW41537.1"/>
    </source>
</evidence>
<name>A0A0K2UUE0_LEPSM</name>
<protein>
    <submittedName>
        <fullName evidence="1">Uncharacterized protein</fullName>
    </submittedName>
</protein>
<proteinExistence type="predicted"/>
<accession>A0A0K2UUE0</accession>